<evidence type="ECO:0000256" key="5">
    <source>
        <dbReference type="ARBA" id="ARBA00022842"/>
    </source>
</evidence>
<dbReference type="GO" id="GO:0005524">
    <property type="term" value="F:ATP binding"/>
    <property type="evidence" value="ECO:0007669"/>
    <property type="project" value="InterPro"/>
</dbReference>
<evidence type="ECO:0000256" key="3">
    <source>
        <dbReference type="ARBA" id="ARBA00022516"/>
    </source>
</evidence>
<dbReference type="GO" id="GO:0005886">
    <property type="term" value="C:plasma membrane"/>
    <property type="evidence" value="ECO:0007669"/>
    <property type="project" value="TreeGrafter"/>
</dbReference>
<evidence type="ECO:0000256" key="7">
    <source>
        <dbReference type="ARBA" id="ARBA00023209"/>
    </source>
</evidence>
<evidence type="ECO:0000256" key="4">
    <source>
        <dbReference type="ARBA" id="ARBA00022723"/>
    </source>
</evidence>
<evidence type="ECO:0000313" key="11">
    <source>
        <dbReference type="Proteomes" id="UP000632659"/>
    </source>
</evidence>
<dbReference type="OrthoDB" id="142078at2"/>
<dbReference type="PANTHER" id="PTHR12358:SF106">
    <property type="entry name" value="LIPID KINASE YEGS"/>
    <property type="match status" value="1"/>
</dbReference>
<keyword evidence="5" id="KW-0460">Magnesium</keyword>
<feature type="domain" description="DAGKc" evidence="9">
    <location>
        <begin position="3"/>
        <end position="134"/>
    </location>
</feature>
<organism evidence="10 11">
    <name type="scientific">Massiliimalia timonensis</name>
    <dbReference type="NCBI Taxonomy" id="1987501"/>
    <lineage>
        <taxon>Bacteria</taxon>
        <taxon>Bacillati</taxon>
        <taxon>Bacillota</taxon>
        <taxon>Clostridia</taxon>
        <taxon>Eubacteriales</taxon>
        <taxon>Oscillospiraceae</taxon>
        <taxon>Massiliimalia</taxon>
    </lineage>
</organism>
<evidence type="ECO:0000259" key="9">
    <source>
        <dbReference type="PROSITE" id="PS50146"/>
    </source>
</evidence>
<comment type="caution">
    <text evidence="10">The sequence shown here is derived from an EMBL/GenBank/DDBJ whole genome shotgun (WGS) entry which is preliminary data.</text>
</comment>
<dbReference type="RefSeq" id="WP_093987723.1">
    <property type="nucleotide sequence ID" value="NZ_FYDD01000002.1"/>
</dbReference>
<gene>
    <name evidence="10" type="ORF">H8702_10500</name>
</gene>
<proteinExistence type="inferred from homology"/>
<keyword evidence="8" id="KW-1208">Phospholipid metabolism</keyword>
<dbReference type="GO" id="GO:0046872">
    <property type="term" value="F:metal ion binding"/>
    <property type="evidence" value="ECO:0007669"/>
    <property type="project" value="UniProtKB-KW"/>
</dbReference>
<dbReference type="AlphaFoldDB" id="A0A8J6PKR9"/>
<dbReference type="Pfam" id="PF00781">
    <property type="entry name" value="DAGK_cat"/>
    <property type="match status" value="1"/>
</dbReference>
<dbReference type="EMBL" id="JACRTL010000006">
    <property type="protein sequence ID" value="MBC8611525.1"/>
    <property type="molecule type" value="Genomic_DNA"/>
</dbReference>
<comment type="cofactor">
    <cofactor evidence="1">
        <name>Mg(2+)</name>
        <dbReference type="ChEBI" id="CHEBI:18420"/>
    </cofactor>
</comment>
<dbReference type="InterPro" id="IPR050187">
    <property type="entry name" value="Lipid_Phosphate_FormReg"/>
</dbReference>
<dbReference type="Gene3D" id="3.40.50.10330">
    <property type="entry name" value="Probable inorganic polyphosphate/atp-NAD kinase, domain 1"/>
    <property type="match status" value="1"/>
</dbReference>
<keyword evidence="3" id="KW-0444">Lipid biosynthesis</keyword>
<keyword evidence="11" id="KW-1185">Reference proteome</keyword>
<dbReference type="InterPro" id="IPR001206">
    <property type="entry name" value="Diacylglycerol_kinase_cat_dom"/>
</dbReference>
<dbReference type="PANTHER" id="PTHR12358">
    <property type="entry name" value="SPHINGOSINE KINASE"/>
    <property type="match status" value="1"/>
</dbReference>
<protein>
    <submittedName>
        <fullName evidence="10">Diacylglycerol kinase family lipid kinase</fullName>
    </submittedName>
</protein>
<keyword evidence="10" id="KW-0808">Transferase</keyword>
<evidence type="ECO:0000256" key="6">
    <source>
        <dbReference type="ARBA" id="ARBA00023098"/>
    </source>
</evidence>
<evidence type="ECO:0000313" key="10">
    <source>
        <dbReference type="EMBL" id="MBC8611525.1"/>
    </source>
</evidence>
<dbReference type="GO" id="GO:0008654">
    <property type="term" value="P:phospholipid biosynthetic process"/>
    <property type="evidence" value="ECO:0007669"/>
    <property type="project" value="UniProtKB-KW"/>
</dbReference>
<dbReference type="Proteomes" id="UP000632659">
    <property type="component" value="Unassembled WGS sequence"/>
</dbReference>
<accession>A0A8J6PKR9</accession>
<evidence type="ECO:0000256" key="2">
    <source>
        <dbReference type="ARBA" id="ARBA00005983"/>
    </source>
</evidence>
<name>A0A8J6PKR9_9FIRM</name>
<dbReference type="InterPro" id="IPR016064">
    <property type="entry name" value="NAD/diacylglycerol_kinase_sf"/>
</dbReference>
<dbReference type="GO" id="GO:0004143">
    <property type="term" value="F:ATP-dependent diacylglycerol kinase activity"/>
    <property type="evidence" value="ECO:0007669"/>
    <property type="project" value="TreeGrafter"/>
</dbReference>
<dbReference type="InterPro" id="IPR005218">
    <property type="entry name" value="Diacylglycerol/lipid_kinase"/>
</dbReference>
<keyword evidence="7" id="KW-0594">Phospholipid biosynthesis</keyword>
<dbReference type="Gene3D" id="2.60.200.40">
    <property type="match status" value="1"/>
</dbReference>
<comment type="similarity">
    <text evidence="2">Belongs to the diacylglycerol/lipid kinase family.</text>
</comment>
<dbReference type="InterPro" id="IPR017438">
    <property type="entry name" value="ATP-NAD_kinase_N"/>
</dbReference>
<keyword evidence="10" id="KW-0418">Kinase</keyword>
<dbReference type="SUPFAM" id="SSF111331">
    <property type="entry name" value="NAD kinase/diacylglycerol kinase-like"/>
    <property type="match status" value="1"/>
</dbReference>
<evidence type="ECO:0000256" key="8">
    <source>
        <dbReference type="ARBA" id="ARBA00023264"/>
    </source>
</evidence>
<sequence>METRQKKLFFIYNPHSGKAQIKNKISEIIDLFVKNHYEVTVHPTQEREDALHMVEQKSGEYDMIVFSGGDGTVNEVVSGLMKTGRRPVLGYIPSGTVNDFAASLHIPRDLRKAAHLIVEGMPFDCDIGGFNDKYFSYVAAFGIFTDVAYQTPQHFKNILGKTAYVLEGAKQLYNLKSYHMTVCYQDKVLEDDFIFGLITNSTSVGGFKGYRGKGVKLDDGEFEVSLIKAPKNPIEMQIIISALLQKEINQDFITTFRASELKIVCDEEVSWTLDGEFGGSYTEVSIQNHCRAIRIMTDPIKMIESLMEAESEEG</sequence>
<dbReference type="PROSITE" id="PS50146">
    <property type="entry name" value="DAGK"/>
    <property type="match status" value="1"/>
</dbReference>
<dbReference type="SMART" id="SM00046">
    <property type="entry name" value="DAGKc"/>
    <property type="match status" value="1"/>
</dbReference>
<evidence type="ECO:0000256" key="1">
    <source>
        <dbReference type="ARBA" id="ARBA00001946"/>
    </source>
</evidence>
<dbReference type="NCBIfam" id="TIGR00147">
    <property type="entry name" value="YegS/Rv2252/BmrU family lipid kinase"/>
    <property type="match status" value="1"/>
</dbReference>
<keyword evidence="6" id="KW-0443">Lipid metabolism</keyword>
<reference evidence="10" key="1">
    <citation type="submission" date="2020-08" db="EMBL/GenBank/DDBJ databases">
        <title>Genome public.</title>
        <authorList>
            <person name="Liu C."/>
            <person name="Sun Q."/>
        </authorList>
    </citation>
    <scope>NUCLEOTIDE SEQUENCE</scope>
    <source>
        <strain evidence="10">NSJ-15</strain>
    </source>
</reference>
<keyword evidence="4" id="KW-0479">Metal-binding</keyword>